<evidence type="ECO:0000313" key="3">
    <source>
        <dbReference type="Proteomes" id="UP001283341"/>
    </source>
</evidence>
<keyword evidence="3" id="KW-1185">Reference proteome</keyword>
<gene>
    <name evidence="2" type="ORF">B0H66DRAFT_605937</name>
</gene>
<dbReference type="Proteomes" id="UP001283341">
    <property type="component" value="Unassembled WGS sequence"/>
</dbReference>
<proteinExistence type="predicted"/>
<accession>A0AAE0M116</accession>
<organism evidence="2 3">
    <name type="scientific">Apodospora peruviana</name>
    <dbReference type="NCBI Taxonomy" id="516989"/>
    <lineage>
        <taxon>Eukaryota</taxon>
        <taxon>Fungi</taxon>
        <taxon>Dikarya</taxon>
        <taxon>Ascomycota</taxon>
        <taxon>Pezizomycotina</taxon>
        <taxon>Sordariomycetes</taxon>
        <taxon>Sordariomycetidae</taxon>
        <taxon>Sordariales</taxon>
        <taxon>Lasiosphaeriaceae</taxon>
        <taxon>Apodospora</taxon>
    </lineage>
</organism>
<protein>
    <submittedName>
        <fullName evidence="2">Uncharacterized protein</fullName>
    </submittedName>
</protein>
<dbReference type="EMBL" id="JAUEDM010000006">
    <property type="protein sequence ID" value="KAK3315020.1"/>
    <property type="molecule type" value="Genomic_DNA"/>
</dbReference>
<dbReference type="AlphaFoldDB" id="A0AAE0M116"/>
<sequence length="530" mass="58504">MPPTVVDLENITVRQKHTKLSLTITTSFTIDLPSAVLDPSTAAEISQLSKTGELWVAKAGSCQVDFLTLVNGEHPECAGVDPKVASTVVDLAADCPIWEDVGLQLKAKHCSGPVTDEQPSLASYFLHHPDLSSDTIAQSSIPCGRFQGLKCEINFCLDNWRTTQYNDESLRRADLMNGTSATTQKHGYGLRKNPTPSRKAWDCLSEMENMGTDPFSEHPLPPGTDITREQEEGEFALPSVPEITVTDMAALLDSALRKLIGLKKASPGIRSVCGMSSPALTDIAPAVWNLQYLESMTAHAQLIPSIANRIARLKNARSSSLRQKVERLASLGAPKNASTEPDNPDNSDDGVRSVVSKRLWKLCQTGIKAEPIFKTRSGTGVASQPVMQQQSTGSGPDLDFEFTEFEETTFPQWDVYTDFVIPEDPFQKLWQHGHMFGSEVALDGDDEFLEYEPYCTKEEEDYDMVSSDLRTDENAESDYFYADGYGNVYPVEREEALLRSAELEWPSSPPLHSASSQLDSEEGIFTYLEE</sequence>
<comment type="caution">
    <text evidence="2">The sequence shown here is derived from an EMBL/GenBank/DDBJ whole genome shotgun (WGS) entry which is preliminary data.</text>
</comment>
<name>A0AAE0M116_9PEZI</name>
<feature type="region of interest" description="Disordered" evidence="1">
    <location>
        <begin position="329"/>
        <end position="351"/>
    </location>
</feature>
<reference evidence="2" key="1">
    <citation type="journal article" date="2023" name="Mol. Phylogenet. Evol.">
        <title>Genome-scale phylogeny and comparative genomics of the fungal order Sordariales.</title>
        <authorList>
            <person name="Hensen N."/>
            <person name="Bonometti L."/>
            <person name="Westerberg I."/>
            <person name="Brannstrom I.O."/>
            <person name="Guillou S."/>
            <person name="Cros-Aarteil S."/>
            <person name="Calhoun S."/>
            <person name="Haridas S."/>
            <person name="Kuo A."/>
            <person name="Mondo S."/>
            <person name="Pangilinan J."/>
            <person name="Riley R."/>
            <person name="LaButti K."/>
            <person name="Andreopoulos B."/>
            <person name="Lipzen A."/>
            <person name="Chen C."/>
            <person name="Yan M."/>
            <person name="Daum C."/>
            <person name="Ng V."/>
            <person name="Clum A."/>
            <person name="Steindorff A."/>
            <person name="Ohm R.A."/>
            <person name="Martin F."/>
            <person name="Silar P."/>
            <person name="Natvig D.O."/>
            <person name="Lalanne C."/>
            <person name="Gautier V."/>
            <person name="Ament-Velasquez S.L."/>
            <person name="Kruys A."/>
            <person name="Hutchinson M.I."/>
            <person name="Powell A.J."/>
            <person name="Barry K."/>
            <person name="Miller A.N."/>
            <person name="Grigoriev I.V."/>
            <person name="Debuchy R."/>
            <person name="Gladieux P."/>
            <person name="Hiltunen Thoren M."/>
            <person name="Johannesson H."/>
        </authorList>
    </citation>
    <scope>NUCLEOTIDE SEQUENCE</scope>
    <source>
        <strain evidence="2">CBS 118394</strain>
    </source>
</reference>
<evidence type="ECO:0000256" key="1">
    <source>
        <dbReference type="SAM" id="MobiDB-lite"/>
    </source>
</evidence>
<evidence type="ECO:0000313" key="2">
    <source>
        <dbReference type="EMBL" id="KAK3315020.1"/>
    </source>
</evidence>
<reference evidence="2" key="2">
    <citation type="submission" date="2023-06" db="EMBL/GenBank/DDBJ databases">
        <authorList>
            <consortium name="Lawrence Berkeley National Laboratory"/>
            <person name="Haridas S."/>
            <person name="Hensen N."/>
            <person name="Bonometti L."/>
            <person name="Westerberg I."/>
            <person name="Brannstrom I.O."/>
            <person name="Guillou S."/>
            <person name="Cros-Aarteil S."/>
            <person name="Calhoun S."/>
            <person name="Kuo A."/>
            <person name="Mondo S."/>
            <person name="Pangilinan J."/>
            <person name="Riley R."/>
            <person name="Labutti K."/>
            <person name="Andreopoulos B."/>
            <person name="Lipzen A."/>
            <person name="Chen C."/>
            <person name="Yanf M."/>
            <person name="Daum C."/>
            <person name="Ng V."/>
            <person name="Clum A."/>
            <person name="Steindorff A."/>
            <person name="Ohm R."/>
            <person name="Martin F."/>
            <person name="Silar P."/>
            <person name="Natvig D."/>
            <person name="Lalanne C."/>
            <person name="Gautier V."/>
            <person name="Ament-Velasquez S.L."/>
            <person name="Kruys A."/>
            <person name="Hutchinson M.I."/>
            <person name="Powell A.J."/>
            <person name="Barry K."/>
            <person name="Miller A.N."/>
            <person name="Grigoriev I.V."/>
            <person name="Debuchy R."/>
            <person name="Gladieux P."/>
            <person name="Thoren M.H."/>
            <person name="Johannesson H."/>
        </authorList>
    </citation>
    <scope>NUCLEOTIDE SEQUENCE</scope>
    <source>
        <strain evidence="2">CBS 118394</strain>
    </source>
</reference>